<proteinExistence type="predicted"/>
<name>A0A8B6BQU7_MYTGA</name>
<sequence length="230" mass="23826">MAYRKTLMFSICVIFVIFNTVNANYGCTERGGICSNSSDCPMNGGDQEKLEVNCCKGKACCKCTDTCPSGSSCIPNNATCDGGNGIVDPSLCCADQVCCTPCVDNNGCTNRGGMCSDSSDCPTTGGEQEKLEINCCQAKACCNCTDMCPEGSSCIPSNATCDGGDGTVDPTLCCGDQVCCTPCDASFMCKKYGAEGSYCQDTCNIEDTTQSQSCCGGQSCCAPNPVIILN</sequence>
<dbReference type="AlphaFoldDB" id="A0A8B6BQU7"/>
<comment type="caution">
    <text evidence="2">The sequence shown here is derived from an EMBL/GenBank/DDBJ whole genome shotgun (WGS) entry which is preliminary data.</text>
</comment>
<gene>
    <name evidence="2" type="ORF">MGAL_10B007409</name>
</gene>
<reference evidence="2" key="1">
    <citation type="submission" date="2018-11" db="EMBL/GenBank/DDBJ databases">
        <authorList>
            <person name="Alioto T."/>
            <person name="Alioto T."/>
        </authorList>
    </citation>
    <scope>NUCLEOTIDE SEQUENCE</scope>
</reference>
<evidence type="ECO:0000256" key="1">
    <source>
        <dbReference type="SAM" id="SignalP"/>
    </source>
</evidence>
<accession>A0A8B6BQU7</accession>
<organism evidence="2 3">
    <name type="scientific">Mytilus galloprovincialis</name>
    <name type="common">Mediterranean mussel</name>
    <dbReference type="NCBI Taxonomy" id="29158"/>
    <lineage>
        <taxon>Eukaryota</taxon>
        <taxon>Metazoa</taxon>
        <taxon>Spiralia</taxon>
        <taxon>Lophotrochozoa</taxon>
        <taxon>Mollusca</taxon>
        <taxon>Bivalvia</taxon>
        <taxon>Autobranchia</taxon>
        <taxon>Pteriomorphia</taxon>
        <taxon>Mytilida</taxon>
        <taxon>Mytiloidea</taxon>
        <taxon>Mytilidae</taxon>
        <taxon>Mytilinae</taxon>
        <taxon>Mytilus</taxon>
    </lineage>
</organism>
<dbReference type="Proteomes" id="UP000596742">
    <property type="component" value="Unassembled WGS sequence"/>
</dbReference>
<keyword evidence="1" id="KW-0732">Signal</keyword>
<dbReference type="EMBL" id="UYJE01000563">
    <property type="protein sequence ID" value="VDH94275.1"/>
    <property type="molecule type" value="Genomic_DNA"/>
</dbReference>
<evidence type="ECO:0000313" key="2">
    <source>
        <dbReference type="EMBL" id="VDH94275.1"/>
    </source>
</evidence>
<protein>
    <submittedName>
        <fullName evidence="2">Uncharacterized protein</fullName>
    </submittedName>
</protein>
<evidence type="ECO:0000313" key="3">
    <source>
        <dbReference type="Proteomes" id="UP000596742"/>
    </source>
</evidence>
<feature type="chain" id="PRO_5032316928" evidence="1">
    <location>
        <begin position="24"/>
        <end position="230"/>
    </location>
</feature>
<feature type="signal peptide" evidence="1">
    <location>
        <begin position="1"/>
        <end position="23"/>
    </location>
</feature>
<keyword evidence="3" id="KW-1185">Reference proteome</keyword>